<keyword evidence="2" id="KW-0695">RNA-directed DNA polymerase</keyword>
<dbReference type="AlphaFoldDB" id="A0A0A9VT15"/>
<feature type="domain" description="Reverse transcriptase" evidence="1">
    <location>
        <begin position="1"/>
        <end position="128"/>
    </location>
</feature>
<evidence type="ECO:0000259" key="1">
    <source>
        <dbReference type="PROSITE" id="PS50878"/>
    </source>
</evidence>
<reference evidence="2" key="2">
    <citation type="submission" date="2014-07" db="EMBL/GenBank/DDBJ databases">
        <authorList>
            <person name="Hull J."/>
        </authorList>
    </citation>
    <scope>NUCLEOTIDE SEQUENCE</scope>
</reference>
<accession>A0A0A9VT15</accession>
<protein>
    <submittedName>
        <fullName evidence="2">Putative RNA-directed DNA polymerase from transposon X-element</fullName>
    </submittedName>
</protein>
<dbReference type="EMBL" id="GBHO01044735">
    <property type="protein sequence ID" value="JAF98868.1"/>
    <property type="molecule type" value="Transcribed_RNA"/>
</dbReference>
<sequence length="128" mass="14683">CPQQLHRIDDEILLFLDIEKAFDRVWQGLLAKVKDHLPDTLYRILQSYLHNRTYAVKYKKAISKSHVIRAGVPQGRILGPFLHTIYTHVFPRCQNAKVAHYSDDQAVLVRHASGEQAGETLQGLMLTH</sequence>
<dbReference type="GO" id="GO:0003964">
    <property type="term" value="F:RNA-directed DNA polymerase activity"/>
    <property type="evidence" value="ECO:0007669"/>
    <property type="project" value="UniProtKB-KW"/>
</dbReference>
<keyword evidence="2" id="KW-0548">Nucleotidyltransferase</keyword>
<organism evidence="2">
    <name type="scientific">Lygus hesperus</name>
    <name type="common">Western plant bug</name>
    <dbReference type="NCBI Taxonomy" id="30085"/>
    <lineage>
        <taxon>Eukaryota</taxon>
        <taxon>Metazoa</taxon>
        <taxon>Ecdysozoa</taxon>
        <taxon>Arthropoda</taxon>
        <taxon>Hexapoda</taxon>
        <taxon>Insecta</taxon>
        <taxon>Pterygota</taxon>
        <taxon>Neoptera</taxon>
        <taxon>Paraneoptera</taxon>
        <taxon>Hemiptera</taxon>
        <taxon>Heteroptera</taxon>
        <taxon>Panheteroptera</taxon>
        <taxon>Cimicomorpha</taxon>
        <taxon>Miridae</taxon>
        <taxon>Mirini</taxon>
        <taxon>Lygus</taxon>
    </lineage>
</organism>
<feature type="non-terminal residue" evidence="2">
    <location>
        <position position="1"/>
    </location>
</feature>
<dbReference type="PANTHER" id="PTHR33332">
    <property type="entry name" value="REVERSE TRANSCRIPTASE DOMAIN-CONTAINING PROTEIN"/>
    <property type="match status" value="1"/>
</dbReference>
<evidence type="ECO:0000313" key="2">
    <source>
        <dbReference type="EMBL" id="JAF98868.1"/>
    </source>
</evidence>
<gene>
    <name evidence="2" type="ORF">CM83_103469</name>
</gene>
<proteinExistence type="predicted"/>
<dbReference type="PROSITE" id="PS50878">
    <property type="entry name" value="RT_POL"/>
    <property type="match status" value="1"/>
</dbReference>
<reference evidence="2" key="1">
    <citation type="journal article" date="2014" name="PLoS ONE">
        <title>Transcriptome-Based Identification of ABC Transporters in the Western Tarnished Plant Bug Lygus hesperus.</title>
        <authorList>
            <person name="Hull J.J."/>
            <person name="Chaney K."/>
            <person name="Geib S.M."/>
            <person name="Fabrick J.A."/>
            <person name="Brent C.S."/>
            <person name="Walsh D."/>
            <person name="Lavine L.C."/>
        </authorList>
    </citation>
    <scope>NUCLEOTIDE SEQUENCE</scope>
</reference>
<keyword evidence="2" id="KW-0808">Transferase</keyword>
<name>A0A0A9VT15_LYGHE</name>
<dbReference type="InterPro" id="IPR000477">
    <property type="entry name" value="RT_dom"/>
</dbReference>
<dbReference type="Pfam" id="PF00078">
    <property type="entry name" value="RVT_1"/>
    <property type="match status" value="1"/>
</dbReference>